<evidence type="ECO:0000313" key="2">
    <source>
        <dbReference type="Proteomes" id="UP000623678"/>
    </source>
</evidence>
<name>A0A926ETW4_9FIRM</name>
<reference evidence="1" key="1">
    <citation type="submission" date="2020-08" db="EMBL/GenBank/DDBJ databases">
        <title>Genome public.</title>
        <authorList>
            <person name="Liu C."/>
            <person name="Sun Q."/>
        </authorList>
    </citation>
    <scope>NUCLEOTIDE SEQUENCE</scope>
    <source>
        <strain evidence="1">NSJ-64</strain>
    </source>
</reference>
<evidence type="ECO:0000313" key="1">
    <source>
        <dbReference type="EMBL" id="MBC8586522.1"/>
    </source>
</evidence>
<proteinExistence type="predicted"/>
<gene>
    <name evidence="1" type="ORF">H8705_13130</name>
</gene>
<keyword evidence="2" id="KW-1185">Reference proteome</keyword>
<comment type="caution">
    <text evidence="1">The sequence shown here is derived from an EMBL/GenBank/DDBJ whole genome shotgun (WGS) entry which is preliminary data.</text>
</comment>
<accession>A0A926ETW4</accession>
<protein>
    <submittedName>
        <fullName evidence="1">Uncharacterized protein</fullName>
    </submittedName>
</protein>
<dbReference type="EMBL" id="JACRTD010000014">
    <property type="protein sequence ID" value="MBC8586522.1"/>
    <property type="molecule type" value="Genomic_DNA"/>
</dbReference>
<organism evidence="1 2">
    <name type="scientific">Youxingia wuxianensis</name>
    <dbReference type="NCBI Taxonomy" id="2763678"/>
    <lineage>
        <taxon>Bacteria</taxon>
        <taxon>Bacillati</taxon>
        <taxon>Bacillota</taxon>
        <taxon>Clostridia</taxon>
        <taxon>Eubacteriales</taxon>
        <taxon>Oscillospiraceae</taxon>
        <taxon>Youxingia</taxon>
    </lineage>
</organism>
<dbReference type="Proteomes" id="UP000623678">
    <property type="component" value="Unassembled WGS sequence"/>
</dbReference>
<sequence length="58" mass="6898">MKSSFDPAAPQKQVLWISHDFRCVSFHEIPIFKQLQFSSESDMWDTVTQYVEQGYRVQ</sequence>
<dbReference type="AlphaFoldDB" id="A0A926ETW4"/>
<dbReference type="RefSeq" id="WP_262396242.1">
    <property type="nucleotide sequence ID" value="NZ_JACRTD010000014.1"/>
</dbReference>